<accession>A0A4Q6XXM5</accession>
<keyword evidence="5 8" id="KW-0812">Transmembrane</keyword>
<dbReference type="PANTHER" id="PTHR33908">
    <property type="entry name" value="MANNOSYLTRANSFERASE YKCB-RELATED"/>
    <property type="match status" value="1"/>
</dbReference>
<proteinExistence type="predicted"/>
<comment type="caution">
    <text evidence="9">The sequence shown here is derived from an EMBL/GenBank/DDBJ whole genome shotgun (WGS) entry which is preliminary data.</text>
</comment>
<dbReference type="Proteomes" id="UP000292085">
    <property type="component" value="Unassembled WGS sequence"/>
</dbReference>
<feature type="transmembrane region" description="Helical" evidence="8">
    <location>
        <begin position="24"/>
        <end position="44"/>
    </location>
</feature>
<keyword evidence="4" id="KW-0808">Transferase</keyword>
<dbReference type="RefSeq" id="WP_130156380.1">
    <property type="nucleotide sequence ID" value="NZ_SGIS01000010.1"/>
</dbReference>
<feature type="transmembrane region" description="Helical" evidence="8">
    <location>
        <begin position="243"/>
        <end position="260"/>
    </location>
</feature>
<evidence type="ECO:0000256" key="6">
    <source>
        <dbReference type="ARBA" id="ARBA00022989"/>
    </source>
</evidence>
<feature type="transmembrane region" description="Helical" evidence="8">
    <location>
        <begin position="413"/>
        <end position="433"/>
    </location>
</feature>
<evidence type="ECO:0000256" key="1">
    <source>
        <dbReference type="ARBA" id="ARBA00004651"/>
    </source>
</evidence>
<feature type="transmembrane region" description="Helical" evidence="8">
    <location>
        <begin position="357"/>
        <end position="378"/>
    </location>
</feature>
<evidence type="ECO:0000256" key="7">
    <source>
        <dbReference type="ARBA" id="ARBA00023136"/>
    </source>
</evidence>
<feature type="transmembrane region" description="Helical" evidence="8">
    <location>
        <begin position="157"/>
        <end position="183"/>
    </location>
</feature>
<evidence type="ECO:0000256" key="4">
    <source>
        <dbReference type="ARBA" id="ARBA00022679"/>
    </source>
</evidence>
<evidence type="ECO:0000313" key="10">
    <source>
        <dbReference type="Proteomes" id="UP000292085"/>
    </source>
</evidence>
<evidence type="ECO:0008006" key="11">
    <source>
        <dbReference type="Google" id="ProtNLM"/>
    </source>
</evidence>
<evidence type="ECO:0000313" key="9">
    <source>
        <dbReference type="EMBL" id="RZF64865.1"/>
    </source>
</evidence>
<dbReference type="AlphaFoldDB" id="A0A4Q6XXM5"/>
<reference evidence="9 10" key="1">
    <citation type="submission" date="2019-02" db="EMBL/GenBank/DDBJ databases">
        <authorList>
            <person name="Li Y."/>
        </authorList>
    </citation>
    <scope>NUCLEOTIDE SEQUENCE [LARGE SCALE GENOMIC DNA]</scope>
    <source>
        <strain evidence="9 10">3-7</strain>
    </source>
</reference>
<feature type="transmembrane region" description="Helical" evidence="8">
    <location>
        <begin position="390"/>
        <end position="407"/>
    </location>
</feature>
<keyword evidence="10" id="KW-1185">Reference proteome</keyword>
<sequence>MALDVAAHPHARRGWLGTFETARWVVPAIFALAVGLRLALMLLMPQQPMSDGLWYMDRAQEMVRGLGFQEQGRPTAFWPVGYPAALAASMIVAGPSLLGPMALNLAAAAAIVALMLRFGALLGIGPLGRRIAALLYAVYPAHIAYTGQTFAETLSTALVMAAFVVMVAGRARLWALAGAGLLFGAATLMRAQVMFFPIGALIAMALCFSDFGWRGLLRAVLPVHLALAAVVLPWSIRNTVEMGAFIPVSTNGGIALYYGANDRATGDWYAWERTPIWDATGVGIPYREHVYRQVELDQRFKALAKDWIAHHPARWIALGARKVLFVWRKDSDGLWGVDASYPGLGATFTAAQVVNQLYYIGVLLFGFAGLAVAVPSLWRGGRAREGERAILLLGCMPAFVTLTAFAFTGQVRYHYPAMPFLILAAGWMIARLLRRGEAGEPRAERI</sequence>
<gene>
    <name evidence="9" type="ORF">EWE75_08345</name>
</gene>
<dbReference type="GO" id="GO:0005886">
    <property type="term" value="C:plasma membrane"/>
    <property type="evidence" value="ECO:0007669"/>
    <property type="project" value="UniProtKB-SubCell"/>
</dbReference>
<keyword evidence="3" id="KW-0328">Glycosyltransferase</keyword>
<organism evidence="9 10">
    <name type="scientific">Sphingomonas populi</name>
    <dbReference type="NCBI Taxonomy" id="2484750"/>
    <lineage>
        <taxon>Bacteria</taxon>
        <taxon>Pseudomonadati</taxon>
        <taxon>Pseudomonadota</taxon>
        <taxon>Alphaproteobacteria</taxon>
        <taxon>Sphingomonadales</taxon>
        <taxon>Sphingomonadaceae</taxon>
        <taxon>Sphingomonas</taxon>
    </lineage>
</organism>
<evidence type="ECO:0000256" key="2">
    <source>
        <dbReference type="ARBA" id="ARBA00022475"/>
    </source>
</evidence>
<comment type="subcellular location">
    <subcellularLocation>
        <location evidence="1">Cell membrane</location>
        <topology evidence="1">Multi-pass membrane protein</topology>
    </subcellularLocation>
</comment>
<dbReference type="EMBL" id="SGIS01000010">
    <property type="protein sequence ID" value="RZF64865.1"/>
    <property type="molecule type" value="Genomic_DNA"/>
</dbReference>
<name>A0A4Q6XXM5_9SPHN</name>
<feature type="transmembrane region" description="Helical" evidence="8">
    <location>
        <begin position="219"/>
        <end position="236"/>
    </location>
</feature>
<keyword evidence="2" id="KW-1003">Cell membrane</keyword>
<dbReference type="GO" id="GO:0016763">
    <property type="term" value="F:pentosyltransferase activity"/>
    <property type="evidence" value="ECO:0007669"/>
    <property type="project" value="TreeGrafter"/>
</dbReference>
<keyword evidence="7 8" id="KW-0472">Membrane</keyword>
<evidence type="ECO:0000256" key="8">
    <source>
        <dbReference type="SAM" id="Phobius"/>
    </source>
</evidence>
<evidence type="ECO:0000256" key="3">
    <source>
        <dbReference type="ARBA" id="ARBA00022676"/>
    </source>
</evidence>
<keyword evidence="6 8" id="KW-1133">Transmembrane helix</keyword>
<protein>
    <recommendedName>
        <fullName evidence="11">Glycosyltransferase RgtA/B/C/D-like domain-containing protein</fullName>
    </recommendedName>
</protein>
<feature type="transmembrane region" description="Helical" evidence="8">
    <location>
        <begin position="103"/>
        <end position="124"/>
    </location>
</feature>
<dbReference type="GO" id="GO:0009103">
    <property type="term" value="P:lipopolysaccharide biosynthetic process"/>
    <property type="evidence" value="ECO:0007669"/>
    <property type="project" value="UniProtKB-ARBA"/>
</dbReference>
<evidence type="ECO:0000256" key="5">
    <source>
        <dbReference type="ARBA" id="ARBA00022692"/>
    </source>
</evidence>
<dbReference type="OrthoDB" id="136232at2"/>
<dbReference type="InterPro" id="IPR050297">
    <property type="entry name" value="LipidA_mod_glycosyltrf_83"/>
</dbReference>
<feature type="transmembrane region" description="Helical" evidence="8">
    <location>
        <begin position="76"/>
        <end position="97"/>
    </location>
</feature>
<dbReference type="PANTHER" id="PTHR33908:SF11">
    <property type="entry name" value="MEMBRANE PROTEIN"/>
    <property type="match status" value="1"/>
</dbReference>